<name>A0A2I0JTN2_PUNGR</name>
<sequence length="112" mass="11954">MEMKKTKERTPRARKWAALGKVTTALGQAMGPTGGEGSSGQSFESRLIACSSFSRKCMANFVCQCSIRPISGHGFPLKGLCARLVSTLSGSATDASENELPLPIYDPKVETQ</sequence>
<gene>
    <name evidence="2" type="ORF">CRG98_019968</name>
</gene>
<evidence type="ECO:0000313" key="3">
    <source>
        <dbReference type="Proteomes" id="UP000233551"/>
    </source>
</evidence>
<evidence type="ECO:0000256" key="1">
    <source>
        <dbReference type="SAM" id="MobiDB-lite"/>
    </source>
</evidence>
<dbReference type="AlphaFoldDB" id="A0A2I0JTN2"/>
<evidence type="ECO:0000313" key="2">
    <source>
        <dbReference type="EMBL" id="PKI59631.1"/>
    </source>
</evidence>
<feature type="region of interest" description="Disordered" evidence="1">
    <location>
        <begin position="90"/>
        <end position="112"/>
    </location>
</feature>
<dbReference type="EMBL" id="PGOL01001258">
    <property type="protein sequence ID" value="PKI59631.1"/>
    <property type="molecule type" value="Genomic_DNA"/>
</dbReference>
<dbReference type="Proteomes" id="UP000233551">
    <property type="component" value="Unassembled WGS sequence"/>
</dbReference>
<protein>
    <submittedName>
        <fullName evidence="2">Uncharacterized protein</fullName>
    </submittedName>
</protein>
<keyword evidence="3" id="KW-1185">Reference proteome</keyword>
<reference evidence="2 3" key="1">
    <citation type="submission" date="2017-11" db="EMBL/GenBank/DDBJ databases">
        <title>De-novo sequencing of pomegranate (Punica granatum L.) genome.</title>
        <authorList>
            <person name="Akparov Z."/>
            <person name="Amiraslanov A."/>
            <person name="Hajiyeva S."/>
            <person name="Abbasov M."/>
            <person name="Kaur K."/>
            <person name="Hamwieh A."/>
            <person name="Solovyev V."/>
            <person name="Salamov A."/>
            <person name="Braich B."/>
            <person name="Kosarev P."/>
            <person name="Mahmoud A."/>
            <person name="Hajiyev E."/>
            <person name="Babayeva S."/>
            <person name="Izzatullayeva V."/>
            <person name="Mammadov A."/>
            <person name="Mammadov A."/>
            <person name="Sharifova S."/>
            <person name="Ojaghi J."/>
            <person name="Eynullazada K."/>
            <person name="Bayramov B."/>
            <person name="Abdulazimova A."/>
            <person name="Shahmuradov I."/>
        </authorList>
    </citation>
    <scope>NUCLEOTIDE SEQUENCE [LARGE SCALE GENOMIC DNA]</scope>
    <source>
        <strain evidence="3">cv. AG2017</strain>
        <tissue evidence="2">Leaf</tissue>
    </source>
</reference>
<comment type="caution">
    <text evidence="2">The sequence shown here is derived from an EMBL/GenBank/DDBJ whole genome shotgun (WGS) entry which is preliminary data.</text>
</comment>
<accession>A0A2I0JTN2</accession>
<organism evidence="2 3">
    <name type="scientific">Punica granatum</name>
    <name type="common">Pomegranate</name>
    <dbReference type="NCBI Taxonomy" id="22663"/>
    <lineage>
        <taxon>Eukaryota</taxon>
        <taxon>Viridiplantae</taxon>
        <taxon>Streptophyta</taxon>
        <taxon>Embryophyta</taxon>
        <taxon>Tracheophyta</taxon>
        <taxon>Spermatophyta</taxon>
        <taxon>Magnoliopsida</taxon>
        <taxon>eudicotyledons</taxon>
        <taxon>Gunneridae</taxon>
        <taxon>Pentapetalae</taxon>
        <taxon>rosids</taxon>
        <taxon>malvids</taxon>
        <taxon>Myrtales</taxon>
        <taxon>Lythraceae</taxon>
        <taxon>Punica</taxon>
    </lineage>
</organism>
<proteinExistence type="predicted"/>